<keyword evidence="5 6" id="KW-0472">Membrane</keyword>
<evidence type="ECO:0000256" key="3">
    <source>
        <dbReference type="ARBA" id="ARBA00022692"/>
    </source>
</evidence>
<evidence type="ECO:0000256" key="4">
    <source>
        <dbReference type="ARBA" id="ARBA00022989"/>
    </source>
</evidence>
<protein>
    <recommendedName>
        <fullName evidence="9">Protein Mpv17</fullName>
    </recommendedName>
</protein>
<keyword evidence="3 6" id="KW-0812">Transmembrane</keyword>
<name>A0ABP0TA87_9BRYO</name>
<evidence type="ECO:0008006" key="9">
    <source>
        <dbReference type="Google" id="ProtNLM"/>
    </source>
</evidence>
<evidence type="ECO:0000256" key="2">
    <source>
        <dbReference type="ARBA" id="ARBA00006824"/>
    </source>
</evidence>
<dbReference type="Proteomes" id="UP001497512">
    <property type="component" value="Chromosome 1"/>
</dbReference>
<feature type="transmembrane region" description="Helical" evidence="6">
    <location>
        <begin position="112"/>
        <end position="134"/>
    </location>
</feature>
<accession>A0ABP0TA87</accession>
<dbReference type="Pfam" id="PF04117">
    <property type="entry name" value="Mpv17_PMP22"/>
    <property type="match status" value="1"/>
</dbReference>
<evidence type="ECO:0000256" key="5">
    <source>
        <dbReference type="ARBA" id="ARBA00023136"/>
    </source>
</evidence>
<keyword evidence="4 6" id="KW-1133">Transmembrane helix</keyword>
<evidence type="ECO:0000256" key="1">
    <source>
        <dbReference type="ARBA" id="ARBA00004141"/>
    </source>
</evidence>
<evidence type="ECO:0000313" key="8">
    <source>
        <dbReference type="Proteomes" id="UP001497512"/>
    </source>
</evidence>
<proteinExistence type="inferred from homology"/>
<organism evidence="7 8">
    <name type="scientific">Sphagnum troendelagicum</name>
    <dbReference type="NCBI Taxonomy" id="128251"/>
    <lineage>
        <taxon>Eukaryota</taxon>
        <taxon>Viridiplantae</taxon>
        <taxon>Streptophyta</taxon>
        <taxon>Embryophyta</taxon>
        <taxon>Bryophyta</taxon>
        <taxon>Sphagnophytina</taxon>
        <taxon>Sphagnopsida</taxon>
        <taxon>Sphagnales</taxon>
        <taxon>Sphagnaceae</taxon>
        <taxon>Sphagnum</taxon>
    </lineage>
</organism>
<sequence length="198" mass="22306">MLVLDSNGLRGVWACYVHILVLHPICTQMFTSALLWASGDVVAQVANGFGQMLNGGTMDWKRVGIASLFGAIFVGPVGNFWYQFLEYVCTKRLNFELNSICFMGTKLLADTFLYGPMHLLVFFLYMGLVAGNTLVQMKQDIKHDYFPTLLTEGIVWMCIQLVNFRFVPVQHQLLFVNGFSLLDSVFLSWVKYSGTTSS</sequence>
<evidence type="ECO:0000256" key="6">
    <source>
        <dbReference type="RuleBase" id="RU363053"/>
    </source>
</evidence>
<dbReference type="PANTHER" id="PTHR11266">
    <property type="entry name" value="PEROXISOMAL MEMBRANE PROTEIN 2, PXMP2 MPV17"/>
    <property type="match status" value="1"/>
</dbReference>
<reference evidence="7 8" key="1">
    <citation type="submission" date="2024-02" db="EMBL/GenBank/DDBJ databases">
        <authorList>
            <consortium name="ELIXIR-Norway"/>
            <consortium name="Elixir Norway"/>
        </authorList>
    </citation>
    <scope>NUCLEOTIDE SEQUENCE [LARGE SCALE GENOMIC DNA]</scope>
</reference>
<dbReference type="EMBL" id="OZ019893">
    <property type="protein sequence ID" value="CAK9190424.1"/>
    <property type="molecule type" value="Genomic_DNA"/>
</dbReference>
<evidence type="ECO:0000313" key="7">
    <source>
        <dbReference type="EMBL" id="CAK9190424.1"/>
    </source>
</evidence>
<dbReference type="InterPro" id="IPR007248">
    <property type="entry name" value="Mpv17_PMP22"/>
</dbReference>
<keyword evidence="8" id="KW-1185">Reference proteome</keyword>
<feature type="transmembrane region" description="Helical" evidence="6">
    <location>
        <begin position="63"/>
        <end position="82"/>
    </location>
</feature>
<dbReference type="PANTHER" id="PTHR11266:SF17">
    <property type="entry name" value="PROTEIN MPV17"/>
    <property type="match status" value="1"/>
</dbReference>
<gene>
    <name evidence="7" type="ORF">CSSPTR1EN2_LOCUS883</name>
</gene>
<comment type="similarity">
    <text evidence="2 6">Belongs to the peroxisomal membrane protein PXMP2/4 family.</text>
</comment>
<comment type="subcellular location">
    <subcellularLocation>
        <location evidence="1">Membrane</location>
        <topology evidence="1">Multi-pass membrane protein</topology>
    </subcellularLocation>
</comment>